<accession>A0A9P8CAS3</accession>
<reference evidence="1" key="1">
    <citation type="journal article" date="2021" name="IMA Fungus">
        <title>Genomic characterization of three marine fungi, including Emericellopsis atlantica sp. nov. with signatures of a generalist lifestyle and marine biomass degradation.</title>
        <authorList>
            <person name="Hagestad O.C."/>
            <person name="Hou L."/>
            <person name="Andersen J.H."/>
            <person name="Hansen E.H."/>
            <person name="Altermark B."/>
            <person name="Li C."/>
            <person name="Kuhnert E."/>
            <person name="Cox R.J."/>
            <person name="Crous P.W."/>
            <person name="Spatafora J.W."/>
            <person name="Lail K."/>
            <person name="Amirebrahimi M."/>
            <person name="Lipzen A."/>
            <person name="Pangilinan J."/>
            <person name="Andreopoulos W."/>
            <person name="Hayes R.D."/>
            <person name="Ng V."/>
            <person name="Grigoriev I.V."/>
            <person name="Jackson S.A."/>
            <person name="Sutton T.D.S."/>
            <person name="Dobson A.D.W."/>
            <person name="Rama T."/>
        </authorList>
    </citation>
    <scope>NUCLEOTIDE SEQUENCE</scope>
    <source>
        <strain evidence="1">TRa3180A</strain>
    </source>
</reference>
<dbReference type="EMBL" id="MU254532">
    <property type="protein sequence ID" value="KAG9240223.1"/>
    <property type="molecule type" value="Genomic_DNA"/>
</dbReference>
<evidence type="ECO:0000313" key="2">
    <source>
        <dbReference type="Proteomes" id="UP000887226"/>
    </source>
</evidence>
<sequence length="52" mass="6070">KQGNQPFQEFLREFEQKLLEAEGWDFSDAVRKGSLRSAVSRKIKEKMVAVEK</sequence>
<dbReference type="OrthoDB" id="3585057at2759"/>
<proteinExistence type="predicted"/>
<name>A0A9P8CAS3_9HELO</name>
<dbReference type="Proteomes" id="UP000887226">
    <property type="component" value="Unassembled WGS sequence"/>
</dbReference>
<feature type="non-terminal residue" evidence="1">
    <location>
        <position position="1"/>
    </location>
</feature>
<comment type="caution">
    <text evidence="1">The sequence shown here is derived from an EMBL/GenBank/DDBJ whole genome shotgun (WGS) entry which is preliminary data.</text>
</comment>
<evidence type="ECO:0000313" key="1">
    <source>
        <dbReference type="EMBL" id="KAG9240223.1"/>
    </source>
</evidence>
<organism evidence="1 2">
    <name type="scientific">Calycina marina</name>
    <dbReference type="NCBI Taxonomy" id="1763456"/>
    <lineage>
        <taxon>Eukaryota</taxon>
        <taxon>Fungi</taxon>
        <taxon>Dikarya</taxon>
        <taxon>Ascomycota</taxon>
        <taxon>Pezizomycotina</taxon>
        <taxon>Leotiomycetes</taxon>
        <taxon>Helotiales</taxon>
        <taxon>Pezizellaceae</taxon>
        <taxon>Calycina</taxon>
    </lineage>
</organism>
<keyword evidence="2" id="KW-1185">Reference proteome</keyword>
<protein>
    <submittedName>
        <fullName evidence="1">Uncharacterized protein</fullName>
    </submittedName>
</protein>
<feature type="non-terminal residue" evidence="1">
    <location>
        <position position="52"/>
    </location>
</feature>
<dbReference type="AlphaFoldDB" id="A0A9P8CAS3"/>
<gene>
    <name evidence="1" type="ORF">BJ878DRAFT_387637</name>
</gene>